<dbReference type="PANTHER" id="PTHR46114:SF1">
    <property type="entry name" value="ZAD DOMAIN-CONTAINING PROTEIN"/>
    <property type="match status" value="1"/>
</dbReference>
<dbReference type="EMBL" id="JAWQEG010001106">
    <property type="protein sequence ID" value="KAK3882315.1"/>
    <property type="molecule type" value="Genomic_DNA"/>
</dbReference>
<sequence length="100" mass="11461">MPPLHIKLGLMKQFVKALNQESAAFKYLLEFFPKLSETKIKVVKGFLGNHRAENYQQLVQDLVKAFGTMGCRMSLKLHMLDAHLDKFKDNMGAYSEEQGE</sequence>
<gene>
    <name evidence="1" type="ORF">Pcinc_013307</name>
</gene>
<comment type="caution">
    <text evidence="1">The sequence shown here is derived from an EMBL/GenBank/DDBJ whole genome shotgun (WGS) entry which is preliminary data.</text>
</comment>
<proteinExistence type="predicted"/>
<evidence type="ECO:0000313" key="1">
    <source>
        <dbReference type="EMBL" id="KAK3882315.1"/>
    </source>
</evidence>
<dbReference type="Proteomes" id="UP001286313">
    <property type="component" value="Unassembled WGS sequence"/>
</dbReference>
<name>A0AAE1FXN9_PETCI</name>
<accession>A0AAE1FXN9</accession>
<reference evidence="1" key="1">
    <citation type="submission" date="2023-10" db="EMBL/GenBank/DDBJ databases">
        <title>Genome assemblies of two species of porcelain crab, Petrolisthes cinctipes and Petrolisthes manimaculis (Anomura: Porcellanidae).</title>
        <authorList>
            <person name="Angst P."/>
        </authorList>
    </citation>
    <scope>NUCLEOTIDE SEQUENCE</scope>
    <source>
        <strain evidence="1">PB745_01</strain>
        <tissue evidence="1">Gill</tissue>
    </source>
</reference>
<evidence type="ECO:0000313" key="2">
    <source>
        <dbReference type="Proteomes" id="UP001286313"/>
    </source>
</evidence>
<dbReference type="PANTHER" id="PTHR46114">
    <property type="entry name" value="APPLE DOMAIN-CONTAINING PROTEIN"/>
    <property type="match status" value="1"/>
</dbReference>
<keyword evidence="2" id="KW-1185">Reference proteome</keyword>
<dbReference type="AlphaFoldDB" id="A0AAE1FXN9"/>
<organism evidence="1 2">
    <name type="scientific">Petrolisthes cinctipes</name>
    <name type="common">Flat porcelain crab</name>
    <dbReference type="NCBI Taxonomy" id="88211"/>
    <lineage>
        <taxon>Eukaryota</taxon>
        <taxon>Metazoa</taxon>
        <taxon>Ecdysozoa</taxon>
        <taxon>Arthropoda</taxon>
        <taxon>Crustacea</taxon>
        <taxon>Multicrustacea</taxon>
        <taxon>Malacostraca</taxon>
        <taxon>Eumalacostraca</taxon>
        <taxon>Eucarida</taxon>
        <taxon>Decapoda</taxon>
        <taxon>Pleocyemata</taxon>
        <taxon>Anomura</taxon>
        <taxon>Galatheoidea</taxon>
        <taxon>Porcellanidae</taxon>
        <taxon>Petrolisthes</taxon>
    </lineage>
</organism>
<protein>
    <submittedName>
        <fullName evidence="1">Uncharacterized protein</fullName>
    </submittedName>
</protein>